<dbReference type="AlphaFoldDB" id="A0AAD5DHY8"/>
<reference evidence="2" key="1">
    <citation type="submission" date="2020-11" db="EMBL/GenBank/DDBJ databases">
        <title>Chlorella ohadii genome sequencing and assembly.</title>
        <authorList>
            <person name="Murik O."/>
            <person name="Treves H."/>
            <person name="Kedem I."/>
            <person name="Shotland Y."/>
            <person name="Kaplan A."/>
        </authorList>
    </citation>
    <scope>NUCLEOTIDE SEQUENCE</scope>
    <source>
        <strain evidence="2">1</strain>
    </source>
</reference>
<dbReference type="EMBL" id="JADXDR010000138">
    <property type="protein sequence ID" value="KAI7838032.1"/>
    <property type="molecule type" value="Genomic_DNA"/>
</dbReference>
<comment type="caution">
    <text evidence="2">The sequence shown here is derived from an EMBL/GenBank/DDBJ whole genome shotgun (WGS) entry which is preliminary data.</text>
</comment>
<name>A0AAD5DHY8_9CHLO</name>
<accession>A0AAD5DHY8</accession>
<dbReference type="Proteomes" id="UP001205105">
    <property type="component" value="Unassembled WGS sequence"/>
</dbReference>
<keyword evidence="1" id="KW-0812">Transmembrane</keyword>
<keyword evidence="1" id="KW-0472">Membrane</keyword>
<evidence type="ECO:0000313" key="2">
    <source>
        <dbReference type="EMBL" id="KAI7838032.1"/>
    </source>
</evidence>
<feature type="transmembrane region" description="Helical" evidence="1">
    <location>
        <begin position="37"/>
        <end position="62"/>
    </location>
</feature>
<evidence type="ECO:0000313" key="3">
    <source>
        <dbReference type="Proteomes" id="UP001205105"/>
    </source>
</evidence>
<keyword evidence="3" id="KW-1185">Reference proteome</keyword>
<gene>
    <name evidence="2" type="ORF">COHA_008213</name>
</gene>
<sequence length="378" mass="40052">MPAVCPKCSSQCAKNAWLDLQVFVNERTARRSAKRMVWALLAALALLLVVLAANAGLTFAVLTLSKDTKIEQNVLVAKDSGRAIQTGLALAPHQLMDMLWLTPNNGTVYAIQLPLQGGEPGFVWHQWVAGVEVRRGARTTVYTMAGAVLTVTPQGITFSSTALPGQAVCSGPCAARAVPQRAAKTVRSGRRAIGGGSVAAVIGTKACHSRAARAAARTAAVGGGGGDSGGEVEFCVLSERSGGMAAVPGVKLDKTAADRGTERGRTLVQPDEVVIHESSIQVLIDYPLRRSTVVTLHGDVPSGFIRRHLLESLQAEYSRIYADEEAASPVPNRSGRVLFNRPNTSGPWGIWGHDQSNLQLCSMTKLEREGVWVLSIGS</sequence>
<organism evidence="2 3">
    <name type="scientific">Chlorella ohadii</name>
    <dbReference type="NCBI Taxonomy" id="2649997"/>
    <lineage>
        <taxon>Eukaryota</taxon>
        <taxon>Viridiplantae</taxon>
        <taxon>Chlorophyta</taxon>
        <taxon>core chlorophytes</taxon>
        <taxon>Trebouxiophyceae</taxon>
        <taxon>Chlorellales</taxon>
        <taxon>Chlorellaceae</taxon>
        <taxon>Chlorella clade</taxon>
        <taxon>Chlorella</taxon>
    </lineage>
</organism>
<protein>
    <submittedName>
        <fullName evidence="2">Uncharacterized protein</fullName>
    </submittedName>
</protein>
<proteinExistence type="predicted"/>
<keyword evidence="1" id="KW-1133">Transmembrane helix</keyword>
<evidence type="ECO:0000256" key="1">
    <source>
        <dbReference type="SAM" id="Phobius"/>
    </source>
</evidence>